<evidence type="ECO:0000313" key="2">
    <source>
        <dbReference type="Proteomes" id="UP001497382"/>
    </source>
</evidence>
<proteinExistence type="predicted"/>
<reference evidence="1 2" key="1">
    <citation type="submission" date="2024-04" db="EMBL/GenBank/DDBJ databases">
        <authorList>
            <person name="Rising A."/>
            <person name="Reimegard J."/>
            <person name="Sonavane S."/>
            <person name="Akerstrom W."/>
            <person name="Nylinder S."/>
            <person name="Hedman E."/>
            <person name="Kallberg Y."/>
        </authorList>
    </citation>
    <scope>NUCLEOTIDE SEQUENCE [LARGE SCALE GENOMIC DNA]</scope>
</reference>
<protein>
    <submittedName>
        <fullName evidence="1">Uncharacterized protein</fullName>
    </submittedName>
</protein>
<gene>
    <name evidence="1" type="ORF">LARSCL_LOCUS2046</name>
</gene>
<dbReference type="AlphaFoldDB" id="A0AAV1Z134"/>
<accession>A0AAV1Z134</accession>
<dbReference type="EMBL" id="CAXIEN010000013">
    <property type="protein sequence ID" value="CAL1264461.1"/>
    <property type="molecule type" value="Genomic_DNA"/>
</dbReference>
<evidence type="ECO:0000313" key="1">
    <source>
        <dbReference type="EMBL" id="CAL1264461.1"/>
    </source>
</evidence>
<sequence length="38" mass="4397">MTSTLSPPLPFTLTFLVELQQPIYLLNTQKLKFSFLIL</sequence>
<organism evidence="1 2">
    <name type="scientific">Larinioides sclopetarius</name>
    <dbReference type="NCBI Taxonomy" id="280406"/>
    <lineage>
        <taxon>Eukaryota</taxon>
        <taxon>Metazoa</taxon>
        <taxon>Ecdysozoa</taxon>
        <taxon>Arthropoda</taxon>
        <taxon>Chelicerata</taxon>
        <taxon>Arachnida</taxon>
        <taxon>Araneae</taxon>
        <taxon>Araneomorphae</taxon>
        <taxon>Entelegynae</taxon>
        <taxon>Araneoidea</taxon>
        <taxon>Araneidae</taxon>
        <taxon>Larinioides</taxon>
    </lineage>
</organism>
<dbReference type="Proteomes" id="UP001497382">
    <property type="component" value="Unassembled WGS sequence"/>
</dbReference>
<comment type="caution">
    <text evidence="1">The sequence shown here is derived from an EMBL/GenBank/DDBJ whole genome shotgun (WGS) entry which is preliminary data.</text>
</comment>
<name>A0AAV1Z134_9ARAC</name>
<keyword evidence="2" id="KW-1185">Reference proteome</keyword>